<dbReference type="AlphaFoldDB" id="A0A3Q8XMD6"/>
<dbReference type="RefSeq" id="WP_126008715.1">
    <property type="nucleotide sequence ID" value="NZ_CP032509.1"/>
</dbReference>
<dbReference type="Gene3D" id="1.10.246.130">
    <property type="match status" value="1"/>
</dbReference>
<evidence type="ECO:0000256" key="9">
    <source>
        <dbReference type="PIRSR" id="PIRSR600101-1"/>
    </source>
</evidence>
<gene>
    <name evidence="14" type="primary">ggt</name>
    <name evidence="14" type="ORF">D5400_06340</name>
</gene>
<keyword evidence="15" id="KW-1185">Reference proteome</keyword>
<feature type="binding site" evidence="10">
    <location>
        <begin position="469"/>
        <end position="470"/>
    </location>
    <ligand>
        <name>L-glutamate</name>
        <dbReference type="ChEBI" id="CHEBI:29985"/>
    </ligand>
</feature>
<dbReference type="EMBL" id="CP032509">
    <property type="protein sequence ID" value="AZN70945.1"/>
    <property type="molecule type" value="Genomic_DNA"/>
</dbReference>
<evidence type="ECO:0000313" key="15">
    <source>
        <dbReference type="Proteomes" id="UP000268192"/>
    </source>
</evidence>
<dbReference type="PANTHER" id="PTHR43199">
    <property type="entry name" value="GLUTATHIONE HYDROLASE"/>
    <property type="match status" value="1"/>
</dbReference>
<name>A0A3Q8XMD6_9HYPH</name>
<evidence type="ECO:0000256" key="3">
    <source>
        <dbReference type="ARBA" id="ARBA00009381"/>
    </source>
</evidence>
<comment type="PTM">
    <text evidence="11">Cleaved by autocatalysis into a large and a small subunit.</text>
</comment>
<dbReference type="NCBIfam" id="TIGR00066">
    <property type="entry name" value="g_glut_trans"/>
    <property type="match status" value="1"/>
</dbReference>
<dbReference type="UniPathway" id="UPA00204"/>
<evidence type="ECO:0000256" key="12">
    <source>
        <dbReference type="SAM" id="MobiDB-lite"/>
    </source>
</evidence>
<comment type="pathway">
    <text evidence="11">Sulfur metabolism; glutathione metabolism.</text>
</comment>
<proteinExistence type="inferred from homology"/>
<feature type="binding site" evidence="10">
    <location>
        <position position="444"/>
    </location>
    <ligand>
        <name>L-glutamate</name>
        <dbReference type="ChEBI" id="CHEBI:29985"/>
    </ligand>
</feature>
<dbReference type="GO" id="GO:0103068">
    <property type="term" value="F:leukotriene C4 gamma-glutamyl transferase activity"/>
    <property type="evidence" value="ECO:0007669"/>
    <property type="project" value="UniProtKB-EC"/>
</dbReference>
<sequence length="584" mass="61457">MISRSWCAPIAALLVLTSGETLAQEARPAPEQATGRIQQATVYAQDFMVAAAHPAASEAGMTVLEAGGNAIDAMVAVQMMLNLVEPQSSGIGGGAFLVYFDAETGSVRTFDGRETAPKVAGPNLFLGLDGKPMEFFDAVVGGRSVGTPGTLKLMEETHALYGSMPFAELLQPAIDLAEDGFEVGPRLAGQLTGDGAARLQTFETARDYFFPGGKALQAGDIVRNPEFAETLRRVAEEGTEVFYGGEIGQAIVETVRTAPGRPGLLSIEDLEAYEIVEREPVCHPYRVYEVCGMGPPSSGATTVGQMLGLLEHFDMASLGPDDLDAWHLFSEASKLAFADRAMFLADADFVDVPVDGLLDPAYLTARAQSILLDEAAAAPVAHGNPPWRARRAQGPDMSPGRAGTSHVSIVDADGNAVSLTTTIEGGFGSQLMVGGFLLNNELTDFSFSPRDEAGRPIANRVEGGKRPRSSMAPTIVLEDGELELVIGSPGGVSIIGYVAQALVATLDWDMDLQAAIDLGHVFNANGATTLEAGTEAERFADELTARGHEVRIGDMNSGLHAIRVEDGGLAGAADPRREGLVLGR</sequence>
<organism evidence="14 15">
    <name type="scientific">Georhizobium profundi</name>
    <dbReference type="NCBI Taxonomy" id="2341112"/>
    <lineage>
        <taxon>Bacteria</taxon>
        <taxon>Pseudomonadati</taxon>
        <taxon>Pseudomonadota</taxon>
        <taxon>Alphaproteobacteria</taxon>
        <taxon>Hyphomicrobiales</taxon>
        <taxon>Rhizobiaceae</taxon>
        <taxon>Georhizobium</taxon>
    </lineage>
</organism>
<evidence type="ECO:0000256" key="2">
    <source>
        <dbReference type="ARBA" id="ARBA00001089"/>
    </source>
</evidence>
<dbReference type="EC" id="3.4.19.13" evidence="11"/>
<keyword evidence="4 11" id="KW-0808">Transferase</keyword>
<evidence type="ECO:0000256" key="13">
    <source>
        <dbReference type="SAM" id="SignalP"/>
    </source>
</evidence>
<comment type="catalytic activity">
    <reaction evidence="2 11">
        <text>glutathione + H2O = L-cysteinylglycine + L-glutamate</text>
        <dbReference type="Rhea" id="RHEA:28807"/>
        <dbReference type="ChEBI" id="CHEBI:15377"/>
        <dbReference type="ChEBI" id="CHEBI:29985"/>
        <dbReference type="ChEBI" id="CHEBI:57925"/>
        <dbReference type="ChEBI" id="CHEBI:61694"/>
        <dbReference type="EC" id="3.4.19.13"/>
    </reaction>
</comment>
<feature type="binding site" evidence="10">
    <location>
        <position position="113"/>
    </location>
    <ligand>
        <name>L-glutamate</name>
        <dbReference type="ChEBI" id="CHEBI:29985"/>
    </ligand>
</feature>
<evidence type="ECO:0000256" key="10">
    <source>
        <dbReference type="PIRSR" id="PIRSR600101-2"/>
    </source>
</evidence>
<dbReference type="GO" id="GO:0006750">
    <property type="term" value="P:glutathione biosynthetic process"/>
    <property type="evidence" value="ECO:0007669"/>
    <property type="project" value="UniProtKB-KW"/>
</dbReference>
<keyword evidence="6 11" id="KW-0865">Zymogen</keyword>
<feature type="active site" description="Nucleophile" evidence="9">
    <location>
        <position position="404"/>
    </location>
</feature>
<dbReference type="InterPro" id="IPR051792">
    <property type="entry name" value="GGT_bact"/>
</dbReference>
<dbReference type="Proteomes" id="UP000268192">
    <property type="component" value="Chromosome"/>
</dbReference>
<dbReference type="InterPro" id="IPR055262">
    <property type="entry name" value="GGT_CS"/>
</dbReference>
<dbReference type="OrthoDB" id="9781342at2"/>
<reference evidence="14 15" key="1">
    <citation type="submission" date="2018-09" db="EMBL/GenBank/DDBJ databases">
        <title>Marinorhizobium profundi gen. nov., sp. nov., isolated from a deep-sea sediment sample from the New Britain Trench and proposal of Marinorhizobiaceae fam. nov. in the order Rhizobiales of the class Alphaproteobacteria.</title>
        <authorList>
            <person name="Cao J."/>
        </authorList>
    </citation>
    <scope>NUCLEOTIDE SEQUENCE [LARGE SCALE GENOMIC DNA]</scope>
    <source>
        <strain evidence="14 15">WS11</strain>
    </source>
</reference>
<evidence type="ECO:0000256" key="4">
    <source>
        <dbReference type="ARBA" id="ARBA00022679"/>
    </source>
</evidence>
<dbReference type="InterPro" id="IPR043138">
    <property type="entry name" value="GGT_lsub"/>
</dbReference>
<feature type="binding site" evidence="10">
    <location>
        <position position="491"/>
    </location>
    <ligand>
        <name>L-glutamate</name>
        <dbReference type="ChEBI" id="CHEBI:29985"/>
    </ligand>
</feature>
<keyword evidence="5 11" id="KW-0378">Hydrolase</keyword>
<evidence type="ECO:0000256" key="8">
    <source>
        <dbReference type="ARBA" id="ARBA00047417"/>
    </source>
</evidence>
<comment type="catalytic activity">
    <reaction evidence="8 11">
        <text>an N-terminal (5-L-glutamyl)-[peptide] + an alpha-amino acid = 5-L-glutamyl amino acid + an N-terminal L-alpha-aminoacyl-[peptide]</text>
        <dbReference type="Rhea" id="RHEA:23904"/>
        <dbReference type="Rhea" id="RHEA-COMP:9780"/>
        <dbReference type="Rhea" id="RHEA-COMP:9795"/>
        <dbReference type="ChEBI" id="CHEBI:77644"/>
        <dbReference type="ChEBI" id="CHEBI:78597"/>
        <dbReference type="ChEBI" id="CHEBI:78599"/>
        <dbReference type="ChEBI" id="CHEBI:78608"/>
        <dbReference type="EC" id="2.3.2.2"/>
    </reaction>
</comment>
<dbReference type="GO" id="GO:0036374">
    <property type="term" value="F:glutathione hydrolase activity"/>
    <property type="evidence" value="ECO:0007669"/>
    <property type="project" value="UniProtKB-UniRule"/>
</dbReference>
<dbReference type="KEGG" id="abaw:D5400_06340"/>
<dbReference type="PRINTS" id="PR01210">
    <property type="entry name" value="GGTRANSPTASE"/>
</dbReference>
<dbReference type="EC" id="2.3.2.2" evidence="11"/>
<protein>
    <recommendedName>
        <fullName evidence="11">Glutathione hydrolase proenzyme</fullName>
        <ecNumber evidence="11">2.3.2.2</ecNumber>
        <ecNumber evidence="11">3.4.19.13</ecNumber>
    </recommendedName>
    <component>
        <recommendedName>
            <fullName evidence="11">Glutathione hydrolase large chain</fullName>
        </recommendedName>
    </component>
    <component>
        <recommendedName>
            <fullName evidence="11">Glutathione hydrolase small chain</fullName>
        </recommendedName>
    </component>
</protein>
<evidence type="ECO:0000256" key="6">
    <source>
        <dbReference type="ARBA" id="ARBA00023145"/>
    </source>
</evidence>
<accession>A0A3Q8XMD6</accession>
<keyword evidence="7 11" id="KW-0012">Acyltransferase</keyword>
<dbReference type="Gene3D" id="3.60.20.40">
    <property type="match status" value="1"/>
</dbReference>
<dbReference type="PANTHER" id="PTHR43199:SF1">
    <property type="entry name" value="GLUTATHIONE HYDROLASE PROENZYME"/>
    <property type="match status" value="1"/>
</dbReference>
<evidence type="ECO:0000256" key="11">
    <source>
        <dbReference type="RuleBase" id="RU368036"/>
    </source>
</evidence>
<dbReference type="InterPro" id="IPR029055">
    <property type="entry name" value="Ntn_hydrolases_N"/>
</dbReference>
<comment type="catalytic activity">
    <reaction evidence="1 11">
        <text>an S-substituted glutathione + H2O = an S-substituted L-cysteinylglycine + L-glutamate</text>
        <dbReference type="Rhea" id="RHEA:59468"/>
        <dbReference type="ChEBI" id="CHEBI:15377"/>
        <dbReference type="ChEBI" id="CHEBI:29985"/>
        <dbReference type="ChEBI" id="CHEBI:90779"/>
        <dbReference type="ChEBI" id="CHEBI:143103"/>
        <dbReference type="EC" id="3.4.19.13"/>
    </reaction>
</comment>
<keyword evidence="13" id="KW-0732">Signal</keyword>
<dbReference type="SUPFAM" id="SSF56235">
    <property type="entry name" value="N-terminal nucleophile aminohydrolases (Ntn hydrolases)"/>
    <property type="match status" value="1"/>
</dbReference>
<evidence type="ECO:0000256" key="1">
    <source>
        <dbReference type="ARBA" id="ARBA00001049"/>
    </source>
</evidence>
<dbReference type="InterPro" id="IPR043137">
    <property type="entry name" value="GGT_ssub_C"/>
</dbReference>
<feature type="region of interest" description="Disordered" evidence="12">
    <location>
        <begin position="382"/>
        <end position="405"/>
    </location>
</feature>
<feature type="signal peptide" evidence="13">
    <location>
        <begin position="1"/>
        <end position="23"/>
    </location>
</feature>
<dbReference type="PROSITE" id="PS00462">
    <property type="entry name" value="G_GLU_TRANSPEPTIDASE"/>
    <property type="match status" value="1"/>
</dbReference>
<dbReference type="GO" id="GO:0006751">
    <property type="term" value="P:glutathione catabolic process"/>
    <property type="evidence" value="ECO:0007669"/>
    <property type="project" value="UniProtKB-UniRule"/>
</dbReference>
<evidence type="ECO:0000256" key="7">
    <source>
        <dbReference type="ARBA" id="ARBA00023315"/>
    </source>
</evidence>
<feature type="chain" id="PRO_5018613260" description="Glutathione hydrolase proenzyme" evidence="13">
    <location>
        <begin position="24"/>
        <end position="584"/>
    </location>
</feature>
<evidence type="ECO:0000256" key="5">
    <source>
        <dbReference type="ARBA" id="ARBA00022801"/>
    </source>
</evidence>
<dbReference type="Pfam" id="PF01019">
    <property type="entry name" value="G_glu_transpept"/>
    <property type="match status" value="1"/>
</dbReference>
<dbReference type="InterPro" id="IPR000101">
    <property type="entry name" value="GGT_peptidase"/>
</dbReference>
<comment type="similarity">
    <text evidence="3 11">Belongs to the gamma-glutamyltransferase family.</text>
</comment>
<comment type="subunit">
    <text evidence="11">This enzyme consists of two polypeptide chains, which are synthesized in precursor form from a single polypeptide.</text>
</comment>
<keyword evidence="11" id="KW-0317">Glutathione biosynthesis</keyword>
<evidence type="ECO:0000313" key="14">
    <source>
        <dbReference type="EMBL" id="AZN70945.1"/>
    </source>
</evidence>